<dbReference type="Pfam" id="PF00582">
    <property type="entry name" value="Usp"/>
    <property type="match status" value="2"/>
</dbReference>
<dbReference type="KEGG" id="daa:AKL17_3740"/>
<gene>
    <name evidence="5" type="ORF">AKL17_3740</name>
</gene>
<dbReference type="PATRIC" id="fig|1335048.3.peg.3878"/>
<dbReference type="InterPro" id="IPR006016">
    <property type="entry name" value="UspA"/>
</dbReference>
<dbReference type="CDD" id="cd00293">
    <property type="entry name" value="USP-like"/>
    <property type="match status" value="2"/>
</dbReference>
<evidence type="ECO:0000256" key="2">
    <source>
        <dbReference type="ARBA" id="ARBA00022741"/>
    </source>
</evidence>
<evidence type="ECO:0000313" key="6">
    <source>
        <dbReference type="Proteomes" id="UP000076128"/>
    </source>
</evidence>
<keyword evidence="3" id="KW-0067">ATP-binding</keyword>
<feature type="domain" description="UspA" evidence="4">
    <location>
        <begin position="159"/>
        <end position="302"/>
    </location>
</feature>
<feature type="domain" description="UspA" evidence="4">
    <location>
        <begin position="21"/>
        <end position="151"/>
    </location>
</feature>
<protein>
    <submittedName>
        <fullName evidence="5">UspA domain protein</fullName>
    </submittedName>
</protein>
<dbReference type="InterPro" id="IPR006015">
    <property type="entry name" value="Universal_stress_UspA"/>
</dbReference>
<reference evidence="5 6" key="1">
    <citation type="submission" date="2015-09" db="EMBL/GenBank/DDBJ databases">
        <title>Complete genome sequence of Defluviimonas alba cai42t isolated from an oilfield in Xinjiang.</title>
        <authorList>
            <person name="Geng S."/>
            <person name="Pan X."/>
            <person name="Wu X."/>
        </authorList>
    </citation>
    <scope>NUCLEOTIDE SEQUENCE [LARGE SCALE GENOMIC DNA]</scope>
    <source>
        <strain evidence="6">cai42</strain>
    </source>
</reference>
<dbReference type="Gene3D" id="3.40.50.620">
    <property type="entry name" value="HUPs"/>
    <property type="match status" value="2"/>
</dbReference>
<dbReference type="PANTHER" id="PTHR46268:SF27">
    <property type="entry name" value="UNIVERSAL STRESS PROTEIN RV2623"/>
    <property type="match status" value="1"/>
</dbReference>
<dbReference type="STRING" id="1335048.AKL17_3740"/>
<evidence type="ECO:0000313" key="5">
    <source>
        <dbReference type="EMBL" id="AMY70963.1"/>
    </source>
</evidence>
<evidence type="ECO:0000259" key="4">
    <source>
        <dbReference type="Pfam" id="PF00582"/>
    </source>
</evidence>
<sequence>MGAFCPGHPRAGMARTEGNAMKKILLATDFSERSDRALRRATLLARQFGASLALIHVVDDDQPRRIVEAEQEEAARLLRQMAVTLREVDGVECETRVILAPPFAGVATAVAELAPDLLVIGPHRRQILRDVFIGTTAERTIRLAHCPVLMVNAAPVGTYRHVLQTTDLSEGSRDALQRFAALDIAGRARMTLLHVFEAPALRLAFSHAIPKDGQEVYLEDEARKAASELADFVSTAGLADVRQIVRRNATAAQHEILKAAESEAADLIVLSTHGRTGLTKLLIGSVTEHVLRASTVDILAIPPTGDA</sequence>
<organism evidence="5 6">
    <name type="scientific">Frigidibacter mobilis</name>
    <dbReference type="NCBI Taxonomy" id="1335048"/>
    <lineage>
        <taxon>Bacteria</taxon>
        <taxon>Pseudomonadati</taxon>
        <taxon>Pseudomonadota</taxon>
        <taxon>Alphaproteobacteria</taxon>
        <taxon>Rhodobacterales</taxon>
        <taxon>Paracoccaceae</taxon>
        <taxon>Frigidibacter</taxon>
    </lineage>
</organism>
<dbReference type="GO" id="GO:0005524">
    <property type="term" value="F:ATP binding"/>
    <property type="evidence" value="ECO:0007669"/>
    <property type="project" value="UniProtKB-KW"/>
</dbReference>
<evidence type="ECO:0000256" key="1">
    <source>
        <dbReference type="ARBA" id="ARBA00008791"/>
    </source>
</evidence>
<dbReference type="EMBL" id="CP012661">
    <property type="protein sequence ID" value="AMY70963.1"/>
    <property type="molecule type" value="Genomic_DNA"/>
</dbReference>
<dbReference type="PRINTS" id="PR01438">
    <property type="entry name" value="UNVRSLSTRESS"/>
</dbReference>
<name>A0A161H239_9RHOB</name>
<dbReference type="PANTHER" id="PTHR46268">
    <property type="entry name" value="STRESS RESPONSE PROTEIN NHAX"/>
    <property type="match status" value="1"/>
</dbReference>
<dbReference type="InterPro" id="IPR014729">
    <property type="entry name" value="Rossmann-like_a/b/a_fold"/>
</dbReference>
<dbReference type="SUPFAM" id="SSF52402">
    <property type="entry name" value="Adenine nucleotide alpha hydrolases-like"/>
    <property type="match status" value="2"/>
</dbReference>
<keyword evidence="6" id="KW-1185">Reference proteome</keyword>
<comment type="similarity">
    <text evidence="1">Belongs to the universal stress protein A family.</text>
</comment>
<proteinExistence type="inferred from homology"/>
<keyword evidence="2" id="KW-0547">Nucleotide-binding</keyword>
<accession>A0A161H239</accession>
<dbReference type="AlphaFoldDB" id="A0A161H239"/>
<evidence type="ECO:0000256" key="3">
    <source>
        <dbReference type="ARBA" id="ARBA00022840"/>
    </source>
</evidence>
<dbReference type="Proteomes" id="UP000076128">
    <property type="component" value="Chromosome"/>
</dbReference>